<keyword evidence="1" id="KW-0812">Transmembrane</keyword>
<keyword evidence="1" id="KW-0472">Membrane</keyword>
<dbReference type="RefSeq" id="WP_103238020.1">
    <property type="nucleotide sequence ID" value="NZ_JANJZD010000003.1"/>
</dbReference>
<protein>
    <recommendedName>
        <fullName evidence="4">DUF3592 domain-containing protein</fullName>
    </recommendedName>
</protein>
<reference evidence="2 3" key="1">
    <citation type="submission" date="2018-01" db="EMBL/GenBank/DDBJ databases">
        <authorList>
            <person name="Gaut B.S."/>
            <person name="Morton B.R."/>
            <person name="Clegg M.T."/>
            <person name="Duvall M.R."/>
        </authorList>
    </citation>
    <scope>NUCLEOTIDE SEQUENCE [LARGE SCALE GENOMIC DNA]</scope>
    <source>
        <strain evidence="2">GP69</strain>
    </source>
</reference>
<proteinExistence type="predicted"/>
<keyword evidence="1" id="KW-1133">Transmembrane helix</keyword>
<dbReference type="OrthoDB" id="1957049at2"/>
<keyword evidence="3" id="KW-1185">Reference proteome</keyword>
<evidence type="ECO:0008006" key="4">
    <source>
        <dbReference type="Google" id="ProtNLM"/>
    </source>
</evidence>
<dbReference type="EMBL" id="OFSM01000003">
    <property type="protein sequence ID" value="SOY27890.1"/>
    <property type="molecule type" value="Genomic_DNA"/>
</dbReference>
<sequence length="171" mass="19558">MEKLRAILFTAGLMLFLLAAVTGFLSVQDYLDILPAESYEDKGVYTFRPYQVLPVQVENTGTGREKRMNPTKTVYMVYYRDTEAKGYRWEERAVSRESGEKTVDAGVTVERRVLSILSSGAYITVAPELDAERYTAGLRRRDLLLLGASAAYILFYLGAWCVLWYRRRKSI</sequence>
<dbReference type="AlphaFoldDB" id="A0A2K4ZBS0"/>
<organism evidence="2 3">
    <name type="scientific">Acetatifactor muris</name>
    <dbReference type="NCBI Taxonomy" id="879566"/>
    <lineage>
        <taxon>Bacteria</taxon>
        <taxon>Bacillati</taxon>
        <taxon>Bacillota</taxon>
        <taxon>Clostridia</taxon>
        <taxon>Lachnospirales</taxon>
        <taxon>Lachnospiraceae</taxon>
        <taxon>Acetatifactor</taxon>
    </lineage>
</organism>
<feature type="transmembrane region" description="Helical" evidence="1">
    <location>
        <begin position="143"/>
        <end position="165"/>
    </location>
</feature>
<evidence type="ECO:0000313" key="2">
    <source>
        <dbReference type="EMBL" id="SOY27890.1"/>
    </source>
</evidence>
<evidence type="ECO:0000313" key="3">
    <source>
        <dbReference type="Proteomes" id="UP000236311"/>
    </source>
</evidence>
<dbReference type="Proteomes" id="UP000236311">
    <property type="component" value="Unassembled WGS sequence"/>
</dbReference>
<accession>A0A2K4ZBS0</accession>
<gene>
    <name evidence="2" type="ORF">AMURIS_00594</name>
</gene>
<name>A0A2K4ZBS0_9FIRM</name>
<evidence type="ECO:0000256" key="1">
    <source>
        <dbReference type="SAM" id="Phobius"/>
    </source>
</evidence>